<dbReference type="PANTHER" id="PTHR31311:SF17">
    <property type="entry name" value="GALACTOSYL TRANSFERASE GMA12_MNN10 FAMILY PROTEIN"/>
    <property type="match status" value="1"/>
</dbReference>
<evidence type="ECO:0000256" key="12">
    <source>
        <dbReference type="SAM" id="Phobius"/>
    </source>
</evidence>
<reference evidence="13" key="1">
    <citation type="submission" date="2019-11" db="EMBL/GenBank/DDBJ databases">
        <authorList>
            <person name="Liu Y."/>
            <person name="Hou J."/>
            <person name="Li T.-Q."/>
            <person name="Guan C.-H."/>
            <person name="Wu X."/>
            <person name="Wu H.-Z."/>
            <person name="Ling F."/>
            <person name="Zhang R."/>
            <person name="Shi X.-G."/>
            <person name="Ren J.-P."/>
            <person name="Chen E.-F."/>
            <person name="Sun J.-M."/>
        </authorList>
    </citation>
    <scope>NUCLEOTIDE SEQUENCE</scope>
    <source>
        <strain evidence="13">Adult_tree_wgs_1</strain>
        <tissue evidence="13">Leaves</tissue>
    </source>
</reference>
<gene>
    <name evidence="13" type="ORF">RHSIM_Rhsim08G0092700</name>
</gene>
<evidence type="ECO:0000256" key="1">
    <source>
        <dbReference type="ARBA" id="ARBA00004323"/>
    </source>
</evidence>
<comment type="subcellular location">
    <subcellularLocation>
        <location evidence="1">Golgi apparatus membrane</location>
        <topology evidence="1">Single-pass type II membrane protein</topology>
    </subcellularLocation>
</comment>
<evidence type="ECO:0000256" key="3">
    <source>
        <dbReference type="ARBA" id="ARBA00022676"/>
    </source>
</evidence>
<evidence type="ECO:0000256" key="4">
    <source>
        <dbReference type="ARBA" id="ARBA00022679"/>
    </source>
</evidence>
<evidence type="ECO:0000256" key="11">
    <source>
        <dbReference type="SAM" id="MobiDB-lite"/>
    </source>
</evidence>
<proteinExistence type="inferred from homology"/>
<evidence type="ECO:0000256" key="7">
    <source>
        <dbReference type="ARBA" id="ARBA00022989"/>
    </source>
</evidence>
<keyword evidence="9 12" id="KW-0472">Membrane</keyword>
<dbReference type="Proteomes" id="UP000626092">
    <property type="component" value="Unassembled WGS sequence"/>
</dbReference>
<dbReference type="InterPro" id="IPR029044">
    <property type="entry name" value="Nucleotide-diphossugar_trans"/>
</dbReference>
<sequence length="525" mass="59623">MAKKPAQNKSTRSIRVGPLFLAGVTATLLLLTHWYFSQPWPGFSKTPTNSVLASDGITAAYCSAPAAADDLRHEPRNTTFYDDPRLSYSIEEPMKNWDEKRREWLKNHPGYAGSRERIFLVTGSQPSPCPNPSGDYLLLRLFKNKVDYCRLNGYDIFYGNTLLHPKMRSYWAKLPLIRAAMLAHPEAEWIWWVDSDAVFTDMDFKVPLRRYKDHNLVVHGWSHLVYEKKSWQGLNAGVFLIRNCQWSMDFMQLWASMGPHSPEYHKFAQLQISVFSDRFPTIDDQSALIYLLLREREKGTNKAYIEEEYYLQGYWKDVVGTIDDAKESYESMEKGVARLRRRHAEKTSVDYAALREQYLKAAGYGEGSGRRPFVTHFTGCKQCNGHRNPTYNGDTCSVLMERALNFADNQVLRRYGFVRPDLLNSSHSLVLPFDFPAEDIGLGFSWRGGVAAPCPTSSLSPLLATTPHLAARRIPSPTRSDLFSPPPPQLAPPPPSLVRHRLLLTGSLPPRPLPPPSGLVFLGKL</sequence>
<comment type="caution">
    <text evidence="13">The sequence shown here is derived from an EMBL/GenBank/DDBJ whole genome shotgun (WGS) entry which is preliminary data.</text>
</comment>
<feature type="compositionally biased region" description="Pro residues" evidence="11">
    <location>
        <begin position="484"/>
        <end position="494"/>
    </location>
</feature>
<accession>A0A834GJY8</accession>
<dbReference type="AlphaFoldDB" id="A0A834GJY8"/>
<feature type="transmembrane region" description="Helical" evidence="12">
    <location>
        <begin position="16"/>
        <end position="36"/>
    </location>
</feature>
<evidence type="ECO:0000313" key="14">
    <source>
        <dbReference type="Proteomes" id="UP000626092"/>
    </source>
</evidence>
<dbReference type="GO" id="GO:0000139">
    <property type="term" value="C:Golgi membrane"/>
    <property type="evidence" value="ECO:0007669"/>
    <property type="project" value="UniProtKB-SubCell"/>
</dbReference>
<dbReference type="GO" id="GO:0005768">
    <property type="term" value="C:endosome"/>
    <property type="evidence" value="ECO:0007669"/>
    <property type="project" value="TreeGrafter"/>
</dbReference>
<keyword evidence="5 12" id="KW-0812">Transmembrane</keyword>
<keyword evidence="14" id="KW-1185">Reference proteome</keyword>
<keyword evidence="8" id="KW-0333">Golgi apparatus</keyword>
<dbReference type="InterPro" id="IPR008630">
    <property type="entry name" value="Glyco_trans_34"/>
</dbReference>
<organism evidence="13 14">
    <name type="scientific">Rhododendron simsii</name>
    <name type="common">Sims's rhododendron</name>
    <dbReference type="NCBI Taxonomy" id="118357"/>
    <lineage>
        <taxon>Eukaryota</taxon>
        <taxon>Viridiplantae</taxon>
        <taxon>Streptophyta</taxon>
        <taxon>Embryophyta</taxon>
        <taxon>Tracheophyta</taxon>
        <taxon>Spermatophyta</taxon>
        <taxon>Magnoliopsida</taxon>
        <taxon>eudicotyledons</taxon>
        <taxon>Gunneridae</taxon>
        <taxon>Pentapetalae</taxon>
        <taxon>asterids</taxon>
        <taxon>Ericales</taxon>
        <taxon>Ericaceae</taxon>
        <taxon>Ericoideae</taxon>
        <taxon>Rhodoreae</taxon>
        <taxon>Rhododendron</taxon>
    </lineage>
</organism>
<protein>
    <submittedName>
        <fullName evidence="13">Uncharacterized protein</fullName>
    </submittedName>
</protein>
<evidence type="ECO:0000256" key="2">
    <source>
        <dbReference type="ARBA" id="ARBA00005664"/>
    </source>
</evidence>
<keyword evidence="6" id="KW-0735">Signal-anchor</keyword>
<name>A0A834GJY8_RHOSS</name>
<dbReference type="Pfam" id="PF05637">
    <property type="entry name" value="Glyco_transf_34"/>
    <property type="match status" value="1"/>
</dbReference>
<evidence type="ECO:0000313" key="13">
    <source>
        <dbReference type="EMBL" id="KAF7136557.1"/>
    </source>
</evidence>
<dbReference type="PANTHER" id="PTHR31311">
    <property type="entry name" value="XYLOGLUCAN 6-XYLOSYLTRANSFERASE 5-RELATED-RELATED"/>
    <property type="match status" value="1"/>
</dbReference>
<comment type="similarity">
    <text evidence="2">Belongs to the glycosyltransferase 34 family.</text>
</comment>
<dbReference type="GO" id="GO:0005802">
    <property type="term" value="C:trans-Golgi network"/>
    <property type="evidence" value="ECO:0007669"/>
    <property type="project" value="TreeGrafter"/>
</dbReference>
<dbReference type="FunFam" id="3.90.550.10:FF:000127">
    <property type="entry name" value="Probable glycosyltransferase 7"/>
    <property type="match status" value="1"/>
</dbReference>
<dbReference type="GO" id="GO:0008378">
    <property type="term" value="F:galactosyltransferase activity"/>
    <property type="evidence" value="ECO:0007669"/>
    <property type="project" value="TreeGrafter"/>
</dbReference>
<dbReference type="OrthoDB" id="407658at2759"/>
<keyword evidence="4" id="KW-0808">Transferase</keyword>
<evidence type="ECO:0000256" key="9">
    <source>
        <dbReference type="ARBA" id="ARBA00023136"/>
    </source>
</evidence>
<evidence type="ECO:0000256" key="6">
    <source>
        <dbReference type="ARBA" id="ARBA00022968"/>
    </source>
</evidence>
<dbReference type="Gene3D" id="3.90.550.10">
    <property type="entry name" value="Spore Coat Polysaccharide Biosynthesis Protein SpsA, Chain A"/>
    <property type="match status" value="1"/>
</dbReference>
<keyword evidence="7 12" id="KW-1133">Transmembrane helix</keyword>
<evidence type="ECO:0000256" key="8">
    <source>
        <dbReference type="ARBA" id="ARBA00023034"/>
    </source>
</evidence>
<evidence type="ECO:0000256" key="5">
    <source>
        <dbReference type="ARBA" id="ARBA00022692"/>
    </source>
</evidence>
<feature type="region of interest" description="Disordered" evidence="11">
    <location>
        <begin position="475"/>
        <end position="494"/>
    </location>
</feature>
<evidence type="ECO:0000256" key="10">
    <source>
        <dbReference type="ARBA" id="ARBA00023180"/>
    </source>
</evidence>
<keyword evidence="3" id="KW-0328">Glycosyltransferase</keyword>
<dbReference type="EMBL" id="WJXA01000008">
    <property type="protein sequence ID" value="KAF7136557.1"/>
    <property type="molecule type" value="Genomic_DNA"/>
</dbReference>
<keyword evidence="10" id="KW-0325">Glycoprotein</keyword>